<dbReference type="Pfam" id="PF07920">
    <property type="entry name" value="DUF1684"/>
    <property type="match status" value="1"/>
</dbReference>
<gene>
    <name evidence="1" type="ORF">TNO020_180308</name>
</gene>
<evidence type="ECO:0000313" key="1">
    <source>
        <dbReference type="EMBL" id="SOS74274.1"/>
    </source>
</evidence>
<protein>
    <recommendedName>
        <fullName evidence="3">DUF1684 domain-containing protein</fullName>
    </recommendedName>
</protein>
<dbReference type="AlphaFoldDB" id="A0A2H1YFJ7"/>
<dbReference type="InterPro" id="IPR012467">
    <property type="entry name" value="DUF1684"/>
</dbReference>
<accession>A0A2H1YFJ7</accession>
<organism evidence="1 2">
    <name type="scientific">Tenacibaculum piscium</name>
    <dbReference type="NCBI Taxonomy" id="1458515"/>
    <lineage>
        <taxon>Bacteria</taxon>
        <taxon>Pseudomonadati</taxon>
        <taxon>Bacteroidota</taxon>
        <taxon>Flavobacteriia</taxon>
        <taxon>Flavobacteriales</taxon>
        <taxon>Flavobacteriaceae</taxon>
        <taxon>Tenacibaculum</taxon>
    </lineage>
</organism>
<dbReference type="Proteomes" id="UP000234211">
    <property type="component" value="Unassembled WGS sequence"/>
</dbReference>
<dbReference type="PROSITE" id="PS51257">
    <property type="entry name" value="PROKAR_LIPOPROTEIN"/>
    <property type="match status" value="1"/>
</dbReference>
<reference evidence="2" key="1">
    <citation type="submission" date="2017-11" db="EMBL/GenBank/DDBJ databases">
        <authorList>
            <person name="Duchaud E."/>
        </authorList>
    </citation>
    <scope>NUCLEOTIDE SEQUENCE [LARGE SCALE GENOMIC DNA]</scope>
    <source>
        <strain evidence="2">Tenacibaculum sp. TNO020</strain>
    </source>
</reference>
<dbReference type="RefSeq" id="WP_193699706.1">
    <property type="nucleotide sequence ID" value="NZ_OENF01000010.1"/>
</dbReference>
<evidence type="ECO:0000313" key="2">
    <source>
        <dbReference type="Proteomes" id="UP000234211"/>
    </source>
</evidence>
<dbReference type="EMBL" id="OENF01000010">
    <property type="protein sequence ID" value="SOS74274.1"/>
    <property type="molecule type" value="Genomic_DNA"/>
</dbReference>
<name>A0A2H1YFJ7_9FLAO</name>
<keyword evidence="2" id="KW-1185">Reference proteome</keyword>
<evidence type="ECO:0008006" key="3">
    <source>
        <dbReference type="Google" id="ProtNLM"/>
    </source>
</evidence>
<proteinExistence type="predicted"/>
<dbReference type="PANTHER" id="PTHR41913">
    <property type="entry name" value="DUF1684 DOMAIN-CONTAINING PROTEIN"/>
    <property type="match status" value="1"/>
</dbReference>
<sequence>MNSGIRKILVIIFVIVLQSCNSQQKRKVLGNSDFQIAMNSEFKDASKSPLTKRGLRKFKGLDFFKINDMYKVTAKIVKTPDAPNFHFPTTKGTVVVYKKYGIVSFKIADKNFELAIYKDIKPSEKYQNHLFLPFFDKTNGKTSYEGGRFIDVLTTDETQNGTILIDFNEAYNPYCAYSNRYSCPITPRDNYLDIEINAGVKAYKK</sequence>
<dbReference type="PANTHER" id="PTHR41913:SF1">
    <property type="entry name" value="DUF1684 DOMAIN-CONTAINING PROTEIN"/>
    <property type="match status" value="1"/>
</dbReference>